<keyword evidence="3" id="KW-1185">Reference proteome</keyword>
<dbReference type="InterPro" id="IPR001810">
    <property type="entry name" value="F-box_dom"/>
</dbReference>
<proteinExistence type="predicted"/>
<dbReference type="InterPro" id="IPR036047">
    <property type="entry name" value="F-box-like_dom_sf"/>
</dbReference>
<dbReference type="Pfam" id="PF00646">
    <property type="entry name" value="F-box"/>
    <property type="match status" value="1"/>
</dbReference>
<reference evidence="2 3" key="1">
    <citation type="submission" date="2024-11" db="EMBL/GenBank/DDBJ databases">
        <title>Chromosome-level genome assembly of the freshwater bivalve Anodonta woodiana.</title>
        <authorList>
            <person name="Chen X."/>
        </authorList>
    </citation>
    <scope>NUCLEOTIDE SEQUENCE [LARGE SCALE GENOMIC DNA]</scope>
    <source>
        <strain evidence="2">MN2024</strain>
        <tissue evidence="2">Gills</tissue>
    </source>
</reference>
<dbReference type="PANTHER" id="PTHR20933">
    <property type="entry name" value="F-BOX ONLY PROTEIN 33"/>
    <property type="match status" value="1"/>
</dbReference>
<dbReference type="Gene3D" id="3.80.10.10">
    <property type="entry name" value="Ribonuclease Inhibitor"/>
    <property type="match status" value="1"/>
</dbReference>
<evidence type="ECO:0000313" key="3">
    <source>
        <dbReference type="Proteomes" id="UP001634394"/>
    </source>
</evidence>
<evidence type="ECO:0000259" key="1">
    <source>
        <dbReference type="Pfam" id="PF00646"/>
    </source>
</evidence>
<evidence type="ECO:0000313" key="2">
    <source>
        <dbReference type="EMBL" id="KAL3848333.1"/>
    </source>
</evidence>
<dbReference type="EMBL" id="JBJQND010000016">
    <property type="protein sequence ID" value="KAL3848333.1"/>
    <property type="molecule type" value="Genomic_DNA"/>
</dbReference>
<dbReference type="Gene3D" id="1.20.1280.50">
    <property type="match status" value="1"/>
</dbReference>
<name>A0ABD3UIG3_SINWO</name>
<dbReference type="SUPFAM" id="SSF81383">
    <property type="entry name" value="F-box domain"/>
    <property type="match status" value="1"/>
</dbReference>
<accession>A0ABD3UIG3</accession>
<organism evidence="2 3">
    <name type="scientific">Sinanodonta woodiana</name>
    <name type="common">Chinese pond mussel</name>
    <name type="synonym">Anodonta woodiana</name>
    <dbReference type="NCBI Taxonomy" id="1069815"/>
    <lineage>
        <taxon>Eukaryota</taxon>
        <taxon>Metazoa</taxon>
        <taxon>Spiralia</taxon>
        <taxon>Lophotrochozoa</taxon>
        <taxon>Mollusca</taxon>
        <taxon>Bivalvia</taxon>
        <taxon>Autobranchia</taxon>
        <taxon>Heteroconchia</taxon>
        <taxon>Palaeoheterodonta</taxon>
        <taxon>Unionida</taxon>
        <taxon>Unionoidea</taxon>
        <taxon>Unionidae</taxon>
        <taxon>Unioninae</taxon>
        <taxon>Sinanodonta</taxon>
    </lineage>
</organism>
<gene>
    <name evidence="2" type="ORF">ACJMK2_019201</name>
</gene>
<dbReference type="Proteomes" id="UP001634394">
    <property type="component" value="Unassembled WGS sequence"/>
</dbReference>
<sequence length="463" mass="52643">MWDSVAPIVLLNIFKYLSLREKLLASSTCRNWRTVLENPRCFLLKSIHINFICSQRNKNMDLIKKFLRQSEQTIFEWNICCENDILEILQGLTIQFNHIREIHLKPRGRVLCKRRCNYFDAVNTGMSVKESDKVADVLKLIVSKSCHLRLVSCGFDPCISVAVMSAVHEKLLSRSTQANTKSLCDLSLASSSCEIGQGYIEMLTNIVSFSNLHWLCINWDQNLSLLLDVICVNPGHLQVLSLVVLNINPSSIVKINPEMWESIGKSAPDLQLHLTLVETDQTSLFPEIFCPTMVLKSLTVVFQSQLFINNVVQYFSWYSHCLETLGIHSMGEILNKPTIPPQNVGAFLQNSLNLSRLSISGVYITDKDVLAIATNFSSKLLELNISRADIVRECMATDYVVKLTPAQLYGLERTVSLELRRQWTAISNPPIQRRIRQNTFQYLDKMELSILEIIPCVLQDCGI</sequence>
<protein>
    <recommendedName>
        <fullName evidence="1">F-box domain-containing protein</fullName>
    </recommendedName>
</protein>
<dbReference type="PANTHER" id="PTHR20933:SF4">
    <property type="entry name" value="F-BOX INVOLVED IN POLYQ PATHOGENESIS, ISOFORM A"/>
    <property type="match status" value="1"/>
</dbReference>
<dbReference type="InterPro" id="IPR032675">
    <property type="entry name" value="LRR_dom_sf"/>
</dbReference>
<comment type="caution">
    <text evidence="2">The sequence shown here is derived from an EMBL/GenBank/DDBJ whole genome shotgun (WGS) entry which is preliminary data.</text>
</comment>
<feature type="domain" description="F-box" evidence="1">
    <location>
        <begin position="9"/>
        <end position="42"/>
    </location>
</feature>
<dbReference type="AlphaFoldDB" id="A0ABD3UIG3"/>